<evidence type="ECO:0000256" key="1">
    <source>
        <dbReference type="ARBA" id="ARBA00001210"/>
    </source>
</evidence>
<dbReference type="InterPro" id="IPR017551">
    <property type="entry name" value="TriPribosyl-deP-CoA_syn_CitG"/>
</dbReference>
<proteinExistence type="inferred from homology"/>
<dbReference type="EC" id="2.4.2.52" evidence="5"/>
<evidence type="ECO:0000256" key="3">
    <source>
        <dbReference type="ARBA" id="ARBA00022741"/>
    </source>
</evidence>
<protein>
    <recommendedName>
        <fullName evidence="5">Probable 2-(5''-triphosphoribosyl)-3'-dephosphocoenzyme-A synthase</fullName>
        <shortName evidence="5">2-(5''-triphosphoribosyl)-3'-dephospho-CoA synthase</shortName>
        <ecNumber evidence="5">2.4.2.52</ecNumber>
    </recommendedName>
</protein>
<evidence type="ECO:0000256" key="5">
    <source>
        <dbReference type="HAMAP-Rule" id="MF_00397"/>
    </source>
</evidence>
<organism evidence="6 9">
    <name type="scientific">Enterococcus faecium</name>
    <name type="common">Streptococcus faecium</name>
    <dbReference type="NCBI Taxonomy" id="1352"/>
    <lineage>
        <taxon>Bacteria</taxon>
        <taxon>Bacillati</taxon>
        <taxon>Bacillota</taxon>
        <taxon>Bacilli</taxon>
        <taxon>Lactobacillales</taxon>
        <taxon>Enterococcaceae</taxon>
        <taxon>Enterococcus</taxon>
    </lineage>
</organism>
<evidence type="ECO:0000313" key="8">
    <source>
        <dbReference type="Proteomes" id="UP000224303"/>
    </source>
</evidence>
<dbReference type="Proteomes" id="UP001139644">
    <property type="component" value="Unassembled WGS sequence"/>
</dbReference>
<dbReference type="InterPro" id="IPR002736">
    <property type="entry name" value="CitG"/>
</dbReference>
<dbReference type="AlphaFoldDB" id="A0A133CEX6"/>
<dbReference type="Gene3D" id="1.10.4200.10">
    <property type="entry name" value="Triphosphoribosyl-dephospho-CoA protein"/>
    <property type="match status" value="1"/>
</dbReference>
<evidence type="ECO:0000256" key="2">
    <source>
        <dbReference type="ARBA" id="ARBA00022679"/>
    </source>
</evidence>
<dbReference type="Proteomes" id="UP000224303">
    <property type="component" value="Unassembled WGS sequence"/>
</dbReference>
<keyword evidence="3 5" id="KW-0547">Nucleotide-binding</keyword>
<dbReference type="EMBL" id="PCGC01000045">
    <property type="protein sequence ID" value="PHL20653.1"/>
    <property type="molecule type" value="Genomic_DNA"/>
</dbReference>
<dbReference type="GO" id="GO:0016757">
    <property type="term" value="F:glycosyltransferase activity"/>
    <property type="evidence" value="ECO:0007669"/>
    <property type="project" value="UniProtKB-KW"/>
</dbReference>
<evidence type="ECO:0000313" key="6">
    <source>
        <dbReference type="EMBL" id="MBX4222684.1"/>
    </source>
</evidence>
<dbReference type="RefSeq" id="WP_002303163.1">
    <property type="nucleotide sequence ID" value="NZ_AP026656.1"/>
</dbReference>
<name>A0A133CEX6_ENTFC</name>
<gene>
    <name evidence="5 6" type="primary">citG</name>
    <name evidence="7" type="ORF">CQR37_12850</name>
    <name evidence="6" type="ORF">KYX88_07610</name>
</gene>
<comment type="similarity">
    <text evidence="5">Belongs to the CitG/MdcB family.</text>
</comment>
<dbReference type="GO" id="GO:0046917">
    <property type="term" value="F:triphosphoribosyl-dephospho-CoA synthase activity"/>
    <property type="evidence" value="ECO:0007669"/>
    <property type="project" value="UniProtKB-UniRule"/>
</dbReference>
<reference evidence="6" key="2">
    <citation type="journal article" date="2022" name="J. Anim. Sci.">
        <title>Whole genome sequence analyses-based assessment of virulence potential and antimicrobial susceptibilities and resistance of Enterococcus faecium strains isolated from commercial swine and cattle probiotic products.</title>
        <authorList>
            <person name="Shridhar P.B."/>
            <person name="Amachawadi R.G."/>
            <person name="Tokach M."/>
            <person name="Patel I."/>
            <person name="Gangiredla J."/>
            <person name="Mammel M."/>
            <person name="Nagaraja T.G."/>
        </authorList>
    </citation>
    <scope>NUCLEOTIDE SEQUENCE</scope>
    <source>
        <strain evidence="6">EF215</strain>
    </source>
</reference>
<sequence>MHDNIQKIAQEAQLAMLYEVTCINKPGLVDPVDPGSHQDMDIFTFLQSSVVLTPYFEEFIQTGLDRQHQPIEETFMAIRQIGLEAETAMFSVTNGINTHKGAIFSLGIFLAICGRLTIWKVPCKKSFFQKEIQKMTKNLLNDFGKIDQTKPKAWTWGEYLFVNHGLTGIRGEAKRGYPCVFDRGLPYYQAYQGSQQDKMIDTLLFLSMEVEDTNLIKRSNNRHVFEEYQLLIRPYFELGGVKTIQGKKYLDYLNQQFKKKNWSIGGSADLLILTIFLDKIMDKGWLC</sequence>
<keyword evidence="2 5" id="KW-0808">Transferase</keyword>
<dbReference type="Pfam" id="PF01874">
    <property type="entry name" value="CitG"/>
    <property type="match status" value="1"/>
</dbReference>
<accession>A0A133CEX6</accession>
<dbReference type="GO" id="GO:0005524">
    <property type="term" value="F:ATP binding"/>
    <property type="evidence" value="ECO:0007669"/>
    <property type="project" value="UniProtKB-KW"/>
</dbReference>
<dbReference type="PANTHER" id="PTHR30201:SF2">
    <property type="entry name" value="2-(5''-TRIPHOSPHORIBOSYL)-3'-DEPHOSPHOCOENZYME-A SYNTHASE"/>
    <property type="match status" value="1"/>
</dbReference>
<keyword evidence="6" id="KW-0328">Glycosyltransferase</keyword>
<dbReference type="PANTHER" id="PTHR30201">
    <property type="entry name" value="TRIPHOSPHORIBOSYL-DEPHOSPHO-COA SYNTHASE"/>
    <property type="match status" value="1"/>
</dbReference>
<reference evidence="7 8" key="1">
    <citation type="submission" date="2017-10" db="EMBL/GenBank/DDBJ databases">
        <title>Draft genomes of the Enterococcus faecium isolated from human feces before and after Helicobacter pylori eradication therapy.</title>
        <authorList>
            <person name="Prianichniikov N.A."/>
            <person name="Glushchenko O.E."/>
            <person name="Malakhova M.V."/>
        </authorList>
    </citation>
    <scope>NUCLEOTIDE SEQUENCE [LARGE SCALE GENOMIC DNA]</scope>
    <source>
        <strain evidence="7 8">Hp_5-7</strain>
    </source>
</reference>
<dbReference type="HAMAP" id="MF_00397">
    <property type="entry name" value="CitG"/>
    <property type="match status" value="1"/>
</dbReference>
<evidence type="ECO:0000256" key="4">
    <source>
        <dbReference type="ARBA" id="ARBA00022840"/>
    </source>
</evidence>
<keyword evidence="4 5" id="KW-0067">ATP-binding</keyword>
<dbReference type="NCBIfam" id="TIGR03125">
    <property type="entry name" value="citrate_citG"/>
    <property type="match status" value="1"/>
</dbReference>
<dbReference type="NCBIfam" id="NF002315">
    <property type="entry name" value="PRK01237.1"/>
    <property type="match status" value="1"/>
</dbReference>
<evidence type="ECO:0000313" key="7">
    <source>
        <dbReference type="EMBL" id="PHL20653.1"/>
    </source>
</evidence>
<dbReference type="GO" id="GO:0051191">
    <property type="term" value="P:prosthetic group biosynthetic process"/>
    <property type="evidence" value="ECO:0007669"/>
    <property type="project" value="TreeGrafter"/>
</dbReference>
<comment type="catalytic activity">
    <reaction evidence="1 5">
        <text>3'-dephospho-CoA + ATP = 2'-(5''-triphospho-alpha-D-ribosyl)-3'-dephospho-CoA + adenine</text>
        <dbReference type="Rhea" id="RHEA:15117"/>
        <dbReference type="ChEBI" id="CHEBI:16708"/>
        <dbReference type="ChEBI" id="CHEBI:30616"/>
        <dbReference type="ChEBI" id="CHEBI:57328"/>
        <dbReference type="ChEBI" id="CHEBI:61378"/>
        <dbReference type="EC" id="2.4.2.52"/>
    </reaction>
</comment>
<dbReference type="EMBL" id="JAIFOC010000056">
    <property type="protein sequence ID" value="MBX4222684.1"/>
    <property type="molecule type" value="Genomic_DNA"/>
</dbReference>
<comment type="caution">
    <text evidence="6">The sequence shown here is derived from an EMBL/GenBank/DDBJ whole genome shotgun (WGS) entry which is preliminary data.</text>
</comment>
<evidence type="ECO:0000313" key="9">
    <source>
        <dbReference type="Proteomes" id="UP001139644"/>
    </source>
</evidence>